<sequence>MRAFLAAPVLYAIFGLAALYAANAAPFLAP</sequence>
<name>A0A1I3GD42_9RHOB</name>
<keyword evidence="2" id="KW-1185">Reference proteome</keyword>
<dbReference type="EMBL" id="FOQH01000005">
    <property type="protein sequence ID" value="SFI21418.1"/>
    <property type="molecule type" value="Genomic_DNA"/>
</dbReference>
<reference evidence="1 2" key="1">
    <citation type="submission" date="2016-10" db="EMBL/GenBank/DDBJ databases">
        <authorList>
            <person name="de Groot N.N."/>
        </authorList>
    </citation>
    <scope>NUCLEOTIDE SEQUENCE [LARGE SCALE GENOMIC DNA]</scope>
    <source>
        <strain evidence="1 2">CGMCC 1.11030</strain>
    </source>
</reference>
<proteinExistence type="predicted"/>
<evidence type="ECO:0000313" key="2">
    <source>
        <dbReference type="Proteomes" id="UP000199377"/>
    </source>
</evidence>
<protein>
    <submittedName>
        <fullName evidence="1">Uncharacterized protein</fullName>
    </submittedName>
</protein>
<dbReference type="Proteomes" id="UP000199377">
    <property type="component" value="Unassembled WGS sequence"/>
</dbReference>
<evidence type="ECO:0000313" key="1">
    <source>
        <dbReference type="EMBL" id="SFI21418.1"/>
    </source>
</evidence>
<accession>A0A1I3GD42</accession>
<dbReference type="AlphaFoldDB" id="A0A1I3GD42"/>
<dbReference type="STRING" id="1114924.SAMN05216258_105101"/>
<organism evidence="1 2">
    <name type="scientific">Albimonas pacifica</name>
    <dbReference type="NCBI Taxonomy" id="1114924"/>
    <lineage>
        <taxon>Bacteria</taxon>
        <taxon>Pseudomonadati</taxon>
        <taxon>Pseudomonadota</taxon>
        <taxon>Alphaproteobacteria</taxon>
        <taxon>Rhodobacterales</taxon>
        <taxon>Paracoccaceae</taxon>
        <taxon>Albimonas</taxon>
    </lineage>
</organism>
<gene>
    <name evidence="1" type="ORF">SAMN05216258_105101</name>
</gene>